<dbReference type="PROSITE" id="PS51725">
    <property type="entry name" value="ABM"/>
    <property type="match status" value="1"/>
</dbReference>
<keyword evidence="3" id="KW-1185">Reference proteome</keyword>
<reference evidence="2 3" key="1">
    <citation type="submission" date="2016-09" db="EMBL/GenBank/DDBJ databases">
        <title>Bacillus aquimaris SAMM genome sequence reveals colonization and biosurfactant production capacities.</title>
        <authorList>
            <person name="Waghmode S.R."/>
            <person name="Suryavanshi M.V."/>
        </authorList>
    </citation>
    <scope>NUCLEOTIDE SEQUENCE [LARGE SCALE GENOMIC DNA]</scope>
    <source>
        <strain evidence="2 3">SAMM</strain>
    </source>
</reference>
<gene>
    <name evidence="2" type="ORF">BHE18_12090</name>
</gene>
<evidence type="ECO:0000313" key="2">
    <source>
        <dbReference type="EMBL" id="OIU70446.1"/>
    </source>
</evidence>
<keyword evidence="2" id="KW-0503">Monooxygenase</keyword>
<organism evidence="2 3">
    <name type="scientific">Rossellomorea aquimaris</name>
    <dbReference type="NCBI Taxonomy" id="189382"/>
    <lineage>
        <taxon>Bacteria</taxon>
        <taxon>Bacillati</taxon>
        <taxon>Bacillota</taxon>
        <taxon>Bacilli</taxon>
        <taxon>Bacillales</taxon>
        <taxon>Bacillaceae</taxon>
        <taxon>Rossellomorea</taxon>
    </lineage>
</organism>
<dbReference type="EMBL" id="MINN01000106">
    <property type="protein sequence ID" value="OIU70446.1"/>
    <property type="molecule type" value="Genomic_DNA"/>
</dbReference>
<dbReference type="PANTHER" id="PTHR33336">
    <property type="entry name" value="QUINOL MONOOXYGENASE YGIN-RELATED"/>
    <property type="match status" value="1"/>
</dbReference>
<dbReference type="InterPro" id="IPR007138">
    <property type="entry name" value="ABM_dom"/>
</dbReference>
<feature type="domain" description="ABM" evidence="1">
    <location>
        <begin position="2"/>
        <end position="92"/>
    </location>
</feature>
<accession>A0A1J6VXA7</accession>
<name>A0A1J6VXA7_9BACI</name>
<evidence type="ECO:0000259" key="1">
    <source>
        <dbReference type="PROSITE" id="PS51725"/>
    </source>
</evidence>
<dbReference type="GO" id="GO:0004497">
    <property type="term" value="F:monooxygenase activity"/>
    <property type="evidence" value="ECO:0007669"/>
    <property type="project" value="UniProtKB-KW"/>
</dbReference>
<dbReference type="InterPro" id="IPR050744">
    <property type="entry name" value="AI-2_Isomerase_LsrG"/>
</dbReference>
<dbReference type="OrthoDB" id="287932at2"/>
<comment type="caution">
    <text evidence="2">The sequence shown here is derived from an EMBL/GenBank/DDBJ whole genome shotgun (WGS) entry which is preliminary data.</text>
</comment>
<dbReference type="InterPro" id="IPR011008">
    <property type="entry name" value="Dimeric_a/b-barrel"/>
</dbReference>
<evidence type="ECO:0000313" key="3">
    <source>
        <dbReference type="Proteomes" id="UP000182062"/>
    </source>
</evidence>
<dbReference type="Gene3D" id="3.30.70.100">
    <property type="match status" value="1"/>
</dbReference>
<dbReference type="Proteomes" id="UP000182062">
    <property type="component" value="Unassembled WGS sequence"/>
</dbReference>
<proteinExistence type="predicted"/>
<dbReference type="AlphaFoldDB" id="A0A1J6VXA7"/>
<dbReference type="Pfam" id="PF03992">
    <property type="entry name" value="ABM"/>
    <property type="match status" value="1"/>
</dbReference>
<keyword evidence="2" id="KW-0560">Oxidoreductase</keyword>
<sequence>MIIIHAHFQITPEKEGAFLEEMHSLVAASRAEDGNVSYDLMKSTDTDHHAYTMVEIWKDQASVEAHNTSSHFTSFAGRAPEYMAAPIDVQIFAGEKIEK</sequence>
<dbReference type="RefSeq" id="WP_071619575.1">
    <property type="nucleotide sequence ID" value="NZ_MINN01000106.1"/>
</dbReference>
<dbReference type="SUPFAM" id="SSF54909">
    <property type="entry name" value="Dimeric alpha+beta barrel"/>
    <property type="match status" value="1"/>
</dbReference>
<protein>
    <submittedName>
        <fullName evidence="2">Monooxygenase</fullName>
    </submittedName>
</protein>
<dbReference type="PANTHER" id="PTHR33336:SF3">
    <property type="entry name" value="ABM DOMAIN-CONTAINING PROTEIN"/>
    <property type="match status" value="1"/>
</dbReference>